<dbReference type="SMART" id="SM00849">
    <property type="entry name" value="Lactamase_B"/>
    <property type="match status" value="1"/>
</dbReference>
<dbReference type="PANTHER" id="PTHR23240">
    <property type="entry name" value="DNA CROSS-LINK REPAIR PROTEIN PSO2/SNM1-RELATED"/>
    <property type="match status" value="1"/>
</dbReference>
<dbReference type="GO" id="GO:0036297">
    <property type="term" value="P:interstrand cross-link repair"/>
    <property type="evidence" value="ECO:0007669"/>
    <property type="project" value="TreeGrafter"/>
</dbReference>
<evidence type="ECO:0000313" key="3">
    <source>
        <dbReference type="EMBL" id="QLH82399.1"/>
    </source>
</evidence>
<evidence type="ECO:0000313" key="4">
    <source>
        <dbReference type="Proteomes" id="UP000509346"/>
    </source>
</evidence>
<feature type="domain" description="Metallo-beta-lactamase" evidence="2">
    <location>
        <begin position="11"/>
        <end position="205"/>
    </location>
</feature>
<dbReference type="AlphaFoldDB" id="A0A7D5PF62"/>
<sequence>MNISFQYANRSNTSVLLKIDGVLNNQTVCFLVDAGEGVDIDSLIDEDKNEYLTGVLLTHLHLDHYSTLGENLRDGAKIYTSEENERILDTVLSEANSNAEQNFDRQSIRSAVTPIADSVTIGNNLTITPVPAGHTPGATAFYLEFDTGNGTETILITGDFTRRKVAGYPGLSLHDTDTLILTGATSNDFRDSITSAVDNALQQGVSGSPTLVTASGLNCVHFSYLLGHAVKRSSQSLQVNIVGQAAKLYDALSYDVPNVRAIQQYDPAEVVEAGCITVSGPDIPNSGGSKLLFDEIRDDPNAGLIQLISSNRSEIAESRCTTNQYVLVNHPSMETIENTVELLDPKQVVVTHQTGDGLERYRDQFSTIVWAPKSNKTFNLYEDGKWSPPHWVSDGVIKKFSNDSQTVSLSAVQPSSVSFERTDVDLEEEGIYPNRLTQLSEHDSQNNKYSTTASPEPGPESAPISPETGQSPSGKEVRTDGAAAQPATEPVDTGNTPGGIEQTLRDIESSLDSIEGKLESRSEIRAKAVHVDSETVVLRTVSAEEMPDVGESVVLQRLTE</sequence>
<dbReference type="SUPFAM" id="SSF56281">
    <property type="entry name" value="Metallo-hydrolase/oxidoreductase"/>
    <property type="match status" value="1"/>
</dbReference>
<gene>
    <name evidence="3" type="ORF">HZS54_12565</name>
</gene>
<dbReference type="InterPro" id="IPR036866">
    <property type="entry name" value="RibonucZ/Hydroxyglut_hydro"/>
</dbReference>
<dbReference type="InterPro" id="IPR001279">
    <property type="entry name" value="Metallo-B-lactamas"/>
</dbReference>
<dbReference type="Gene3D" id="3.60.15.10">
    <property type="entry name" value="Ribonuclease Z/Hydroxyacylglutathione hydrolase-like"/>
    <property type="match status" value="1"/>
</dbReference>
<dbReference type="KEGG" id="hpel:HZS54_12565"/>
<dbReference type="GO" id="GO:0006303">
    <property type="term" value="P:double-strand break repair via nonhomologous end joining"/>
    <property type="evidence" value="ECO:0007669"/>
    <property type="project" value="TreeGrafter"/>
</dbReference>
<dbReference type="EMBL" id="CP058909">
    <property type="protein sequence ID" value="QLH82399.1"/>
    <property type="molecule type" value="Genomic_DNA"/>
</dbReference>
<dbReference type="GO" id="GO:0003684">
    <property type="term" value="F:damaged DNA binding"/>
    <property type="evidence" value="ECO:0007669"/>
    <property type="project" value="TreeGrafter"/>
</dbReference>
<dbReference type="Proteomes" id="UP000509346">
    <property type="component" value="Chromosome"/>
</dbReference>
<keyword evidence="4" id="KW-1185">Reference proteome</keyword>
<dbReference type="Pfam" id="PF12706">
    <property type="entry name" value="Lactamase_B_2"/>
    <property type="match status" value="1"/>
</dbReference>
<dbReference type="RefSeq" id="WP_179922867.1">
    <property type="nucleotide sequence ID" value="NZ_CP058909.1"/>
</dbReference>
<name>A0A7D5PF62_9EURY</name>
<evidence type="ECO:0000259" key="2">
    <source>
        <dbReference type="SMART" id="SM00849"/>
    </source>
</evidence>
<proteinExistence type="predicted"/>
<accession>A0A7D5PF62</accession>
<protein>
    <submittedName>
        <fullName evidence="3">MBL fold metallo-hydrolase</fullName>
    </submittedName>
</protein>
<feature type="region of interest" description="Disordered" evidence="1">
    <location>
        <begin position="436"/>
        <end position="501"/>
    </location>
</feature>
<reference evidence="3 4" key="1">
    <citation type="submission" date="2020-07" db="EMBL/GenBank/DDBJ databases">
        <title>Halosimplex litoreum sp. nov. and Halosimplex rubrum sp. nov., isolated from different salt environments.</title>
        <authorList>
            <person name="Cui H."/>
        </authorList>
    </citation>
    <scope>NUCLEOTIDE SEQUENCE [LARGE SCALE GENOMIC DNA]</scope>
    <source>
        <strain evidence="3 4">R2</strain>
    </source>
</reference>
<evidence type="ECO:0000256" key="1">
    <source>
        <dbReference type="SAM" id="MobiDB-lite"/>
    </source>
</evidence>
<keyword evidence="3" id="KW-0378">Hydrolase</keyword>
<dbReference type="CDD" id="cd06262">
    <property type="entry name" value="metallo-hydrolase-like_MBL-fold"/>
    <property type="match status" value="1"/>
</dbReference>
<organism evidence="3 4">
    <name type="scientific">Halosimplex pelagicum</name>
    <dbReference type="NCBI Taxonomy" id="869886"/>
    <lineage>
        <taxon>Archaea</taxon>
        <taxon>Methanobacteriati</taxon>
        <taxon>Methanobacteriota</taxon>
        <taxon>Stenosarchaea group</taxon>
        <taxon>Halobacteria</taxon>
        <taxon>Halobacteriales</taxon>
        <taxon>Haloarculaceae</taxon>
        <taxon>Halosimplex</taxon>
    </lineage>
</organism>
<dbReference type="GO" id="GO:0035312">
    <property type="term" value="F:5'-3' DNA exonuclease activity"/>
    <property type="evidence" value="ECO:0007669"/>
    <property type="project" value="TreeGrafter"/>
</dbReference>
<dbReference type="OrthoDB" id="326442at2157"/>
<dbReference type="GeneID" id="56083436"/>